<evidence type="ECO:0000313" key="2">
    <source>
        <dbReference type="EMBL" id="MBF1969417.1"/>
    </source>
</evidence>
<keyword evidence="1" id="KW-0732">Signal</keyword>
<accession>A0ABD4JU72</accession>
<dbReference type="SUPFAM" id="SSF49401">
    <property type="entry name" value="Bacterial adhesins"/>
    <property type="match status" value="1"/>
</dbReference>
<dbReference type="InterPro" id="IPR008966">
    <property type="entry name" value="Adhesion_dom_sf"/>
</dbReference>
<dbReference type="Gene3D" id="2.60.40.1090">
    <property type="entry name" value="Fimbrial-type adhesion domain"/>
    <property type="match status" value="1"/>
</dbReference>
<protein>
    <submittedName>
        <fullName evidence="2">Fimbrial protein</fullName>
    </submittedName>
</protein>
<evidence type="ECO:0000313" key="3">
    <source>
        <dbReference type="Proteomes" id="UP000662438"/>
    </source>
</evidence>
<name>A0ABD4JU72_9ENTR</name>
<dbReference type="Proteomes" id="UP000662438">
    <property type="component" value="Unassembled WGS sequence"/>
</dbReference>
<organism evidence="2 3">
    <name type="scientific">Enterobacter hormaechei</name>
    <dbReference type="NCBI Taxonomy" id="158836"/>
    <lineage>
        <taxon>Bacteria</taxon>
        <taxon>Pseudomonadati</taxon>
        <taxon>Pseudomonadota</taxon>
        <taxon>Gammaproteobacteria</taxon>
        <taxon>Enterobacterales</taxon>
        <taxon>Enterobacteriaceae</taxon>
        <taxon>Enterobacter</taxon>
        <taxon>Enterobacter cloacae complex</taxon>
    </lineage>
</organism>
<evidence type="ECO:0000256" key="1">
    <source>
        <dbReference type="SAM" id="SignalP"/>
    </source>
</evidence>
<comment type="caution">
    <text evidence="2">The sequence shown here is derived from an EMBL/GenBank/DDBJ whole genome shotgun (WGS) entry which is preliminary data.</text>
</comment>
<dbReference type="RefSeq" id="WP_006810074.1">
    <property type="nucleotide sequence ID" value="NZ_CAIZUP010000002.1"/>
</dbReference>
<feature type="signal peptide" evidence="1">
    <location>
        <begin position="1"/>
        <end position="30"/>
    </location>
</feature>
<dbReference type="AlphaFoldDB" id="A0ABD4JU72"/>
<dbReference type="InterPro" id="IPR050263">
    <property type="entry name" value="Bact_Fimbrial_Adh_Pro"/>
</dbReference>
<dbReference type="GeneID" id="93200879"/>
<feature type="chain" id="PRO_5044872247" evidence="1">
    <location>
        <begin position="31"/>
        <end position="200"/>
    </location>
</feature>
<gene>
    <name evidence="2" type="ORF">ISX34_05980</name>
</gene>
<dbReference type="PANTHER" id="PTHR33420">
    <property type="entry name" value="FIMBRIAL SUBUNIT ELFA-RELATED"/>
    <property type="match status" value="1"/>
</dbReference>
<dbReference type="NCBIfam" id="NF011794">
    <property type="entry name" value="PRK15262.1"/>
    <property type="match status" value="1"/>
</dbReference>
<proteinExistence type="predicted"/>
<dbReference type="InterPro" id="IPR036937">
    <property type="entry name" value="Adhesion_dom_fimbrial_sf"/>
</dbReference>
<reference evidence="2 3" key="1">
    <citation type="submission" date="2020-10" db="EMBL/GenBank/DDBJ databases">
        <title>Genomic surveiliance of eskapee pathogens from blood stream infections in KZN.</title>
        <authorList>
            <person name="Hetsa B.A."/>
            <person name="Amoako D.G."/>
            <person name="Akebe A.L.K."/>
            <person name="Essack S."/>
        </authorList>
    </citation>
    <scope>NUCLEOTIDE SEQUENCE [LARGE SCALE GENOMIC DNA]</scope>
    <source>
        <strain evidence="2 3">E6</strain>
    </source>
</reference>
<dbReference type="PANTHER" id="PTHR33420:SF5">
    <property type="entry name" value="FIMBRIAL SUBUNIT"/>
    <property type="match status" value="1"/>
</dbReference>
<dbReference type="EMBL" id="JADIXG010000004">
    <property type="protein sequence ID" value="MBF1969417.1"/>
    <property type="molecule type" value="Genomic_DNA"/>
</dbReference>
<sequence>MLHNHQKVLRRFTVLAALLTWYWSAPCLSAETGMDITLNANIVENTCQVSIPDDGQVHLPTVSKYWFYNPDGSNRLMPTDAASGTLFKVRVESCGDDGASVQKLNFSFQPQSKQWPTASRQVFINETPVAEGGAENTGVVIFSKALNTNVLNADGTSSVVLDAGTGSWAKDYQFYARLQNTGTVKAGKVTSRVVVDATYN</sequence>